<dbReference type="PANTHER" id="PTHR37984:SF5">
    <property type="entry name" value="PROTEIN NYNRIN-LIKE"/>
    <property type="match status" value="1"/>
</dbReference>
<evidence type="ECO:0000259" key="2">
    <source>
        <dbReference type="PROSITE" id="PS50994"/>
    </source>
</evidence>
<dbReference type="InterPro" id="IPR036397">
    <property type="entry name" value="RNaseH_sf"/>
</dbReference>
<dbReference type="SUPFAM" id="SSF53098">
    <property type="entry name" value="Ribonuclease H-like"/>
    <property type="match status" value="1"/>
</dbReference>
<dbReference type="GO" id="GO:0005634">
    <property type="term" value="C:nucleus"/>
    <property type="evidence" value="ECO:0007669"/>
    <property type="project" value="UniProtKB-ARBA"/>
</dbReference>
<evidence type="ECO:0000313" key="3">
    <source>
        <dbReference type="EMBL" id="PSR72196.1"/>
    </source>
</evidence>
<evidence type="ECO:0000313" key="4">
    <source>
        <dbReference type="Proteomes" id="UP000186601"/>
    </source>
</evidence>
<protein>
    <recommendedName>
        <fullName evidence="2">Integrase catalytic domain-containing protein</fullName>
    </recommendedName>
</protein>
<gene>
    <name evidence="3" type="ORF">PHLCEN_2v11935</name>
</gene>
<organism evidence="3 4">
    <name type="scientific">Hermanssonia centrifuga</name>
    <dbReference type="NCBI Taxonomy" id="98765"/>
    <lineage>
        <taxon>Eukaryota</taxon>
        <taxon>Fungi</taxon>
        <taxon>Dikarya</taxon>
        <taxon>Basidiomycota</taxon>
        <taxon>Agaricomycotina</taxon>
        <taxon>Agaricomycetes</taxon>
        <taxon>Polyporales</taxon>
        <taxon>Meruliaceae</taxon>
        <taxon>Hermanssonia</taxon>
    </lineage>
</organism>
<dbReference type="Gene3D" id="3.30.420.10">
    <property type="entry name" value="Ribonuclease H-like superfamily/Ribonuclease H"/>
    <property type="match status" value="1"/>
</dbReference>
<dbReference type="AlphaFoldDB" id="A0A2R6NIJ5"/>
<dbReference type="Proteomes" id="UP000186601">
    <property type="component" value="Unassembled WGS sequence"/>
</dbReference>
<dbReference type="InterPro" id="IPR041588">
    <property type="entry name" value="Integrase_H2C2"/>
</dbReference>
<reference evidence="3 4" key="1">
    <citation type="submission" date="2018-02" db="EMBL/GenBank/DDBJ databases">
        <title>Genome sequence of the basidiomycete white-rot fungus Phlebia centrifuga.</title>
        <authorList>
            <person name="Granchi Z."/>
            <person name="Peng M."/>
            <person name="de Vries R.P."/>
            <person name="Hilden K."/>
            <person name="Makela M.R."/>
            <person name="Grigoriev I."/>
            <person name="Riley R."/>
        </authorList>
    </citation>
    <scope>NUCLEOTIDE SEQUENCE [LARGE SCALE GENOMIC DNA]</scope>
    <source>
        <strain evidence="3 4">FBCC195</strain>
    </source>
</reference>
<evidence type="ECO:0000256" key="1">
    <source>
        <dbReference type="ARBA" id="ARBA00022884"/>
    </source>
</evidence>
<dbReference type="STRING" id="98765.A0A2R6NIJ5"/>
<dbReference type="InterPro" id="IPR012337">
    <property type="entry name" value="RNaseH-like_sf"/>
</dbReference>
<dbReference type="EMBL" id="MLYV02001206">
    <property type="protein sequence ID" value="PSR72196.1"/>
    <property type="molecule type" value="Genomic_DNA"/>
</dbReference>
<accession>A0A2R6NIJ5</accession>
<keyword evidence="4" id="KW-1185">Reference proteome</keyword>
<feature type="domain" description="Integrase catalytic" evidence="2">
    <location>
        <begin position="189"/>
        <end position="353"/>
    </location>
</feature>
<name>A0A2R6NIJ5_9APHY</name>
<dbReference type="InterPro" id="IPR001584">
    <property type="entry name" value="Integrase_cat-core"/>
</dbReference>
<dbReference type="Gene3D" id="1.10.340.70">
    <property type="match status" value="1"/>
</dbReference>
<keyword evidence="1" id="KW-0694">RNA-binding</keyword>
<proteinExistence type="predicted"/>
<dbReference type="GO" id="GO:0015074">
    <property type="term" value="P:DNA integration"/>
    <property type="evidence" value="ECO:0007669"/>
    <property type="project" value="InterPro"/>
</dbReference>
<dbReference type="GO" id="GO:0003723">
    <property type="term" value="F:RNA binding"/>
    <property type="evidence" value="ECO:0007669"/>
    <property type="project" value="UniProtKB-KW"/>
</dbReference>
<sequence length="415" mass="46274">MSQKPLPSNAVLPSAIGLIWEATTALSTRVSSIPAVAAVSTLQIRCDANWITAVKSVYAVDSWCSRLLDSLWDPIAQAAVGDESSGVLSLGALTRGWLDNRTRKGVSMRLGLLYVGDRLVIPRVGSLREDVFKLAHDTLGHWGSEKSYGAIRASYYWPNMRKELEQTYVPACEQCQRNKSSTTHPTGPLHPLPIPDARGDSVAMDFVGPLPEDDGFNWILTITDRLGSDMRIIPCRTDISAKELATLFFREWYCENGLPLEIISNRDKLFVSQFWKYLHRLTGVKLKLSTAFHPETDGASERTNRTIIQALRYHVERNQKGWARALPLVRFNHMNTVNASTGFTPFQLHCGHQPRVIPPLVHAPAPPVPGTDANHTTALLKRLDADVMEAQDNLLLAKSNQAYHADKHRGKEHVY</sequence>
<dbReference type="Pfam" id="PF17921">
    <property type="entry name" value="Integrase_H2C2"/>
    <property type="match status" value="1"/>
</dbReference>
<dbReference type="InterPro" id="IPR050951">
    <property type="entry name" value="Retrovirus_Pol_polyprotein"/>
</dbReference>
<dbReference type="OrthoDB" id="2797467at2759"/>
<comment type="caution">
    <text evidence="3">The sequence shown here is derived from an EMBL/GenBank/DDBJ whole genome shotgun (WGS) entry which is preliminary data.</text>
</comment>
<dbReference type="PANTHER" id="PTHR37984">
    <property type="entry name" value="PROTEIN CBG26694"/>
    <property type="match status" value="1"/>
</dbReference>
<dbReference type="PROSITE" id="PS50994">
    <property type="entry name" value="INTEGRASE"/>
    <property type="match status" value="1"/>
</dbReference>